<proteinExistence type="predicted"/>
<accession>V5IB31</accession>
<feature type="compositionally biased region" description="Basic residues" evidence="1">
    <location>
        <begin position="14"/>
        <end position="23"/>
    </location>
</feature>
<feature type="compositionally biased region" description="Basic and acidic residues" evidence="1">
    <location>
        <begin position="1"/>
        <end position="13"/>
    </location>
</feature>
<protein>
    <recommendedName>
        <fullName evidence="3">Titin</fullName>
    </recommendedName>
</protein>
<feature type="region of interest" description="Disordered" evidence="1">
    <location>
        <begin position="1"/>
        <end position="54"/>
    </location>
</feature>
<sequence>KPEKLDADTTEKKKKDKKKKYLSKPKEKKEPEVEETTIVPGKPTEKSLPEDEDKKYKFKQKDLPDVPPDSIQLKPFKKPDADKELYKVGETIGRPDTLGTQVYELPEETIEFKDISPEGKPIKKTIRKRVIKKKHGPIQETTTIETIIPEGGIPEVIIKVNEEINTEEVIPLEATIIEEIPEQIHLVEDKENKAPIRKIKK</sequence>
<feature type="compositionally biased region" description="Basic and acidic residues" evidence="1">
    <location>
        <begin position="43"/>
        <end position="54"/>
    </location>
</feature>
<feature type="non-terminal residue" evidence="2">
    <location>
        <position position="1"/>
    </location>
</feature>
<name>V5IB31_ANOGL</name>
<feature type="non-terminal residue" evidence="2">
    <location>
        <position position="201"/>
    </location>
</feature>
<organism evidence="2">
    <name type="scientific">Anoplophora glabripennis</name>
    <name type="common">Asian longhorn beetle</name>
    <name type="synonym">Anoplophora nobilis</name>
    <dbReference type="NCBI Taxonomy" id="217634"/>
    <lineage>
        <taxon>Eukaryota</taxon>
        <taxon>Metazoa</taxon>
        <taxon>Ecdysozoa</taxon>
        <taxon>Arthropoda</taxon>
        <taxon>Hexapoda</taxon>
        <taxon>Insecta</taxon>
        <taxon>Pterygota</taxon>
        <taxon>Neoptera</taxon>
        <taxon>Endopterygota</taxon>
        <taxon>Coleoptera</taxon>
        <taxon>Polyphaga</taxon>
        <taxon>Cucujiformia</taxon>
        <taxon>Chrysomeloidea</taxon>
        <taxon>Cerambycidae</taxon>
        <taxon>Lamiinae</taxon>
        <taxon>Lamiini</taxon>
        <taxon>Anoplophora</taxon>
    </lineage>
</organism>
<evidence type="ECO:0008006" key="3">
    <source>
        <dbReference type="Google" id="ProtNLM"/>
    </source>
</evidence>
<dbReference type="EMBL" id="GALX01000145">
    <property type="protein sequence ID" value="JAB68321.1"/>
    <property type="molecule type" value="Transcribed_RNA"/>
</dbReference>
<evidence type="ECO:0000256" key="1">
    <source>
        <dbReference type="SAM" id="MobiDB-lite"/>
    </source>
</evidence>
<dbReference type="AlphaFoldDB" id="V5IB31"/>
<evidence type="ECO:0000313" key="2">
    <source>
        <dbReference type="EMBL" id="JAB68321.1"/>
    </source>
</evidence>
<reference evidence="2" key="1">
    <citation type="submission" date="2013-07" db="EMBL/GenBank/DDBJ databases">
        <title>Midgut Transcriptome Profiling of Anoplphora glabripennis, a Lignocellulose Degrading, Wood-Boring Cerambycid.</title>
        <authorList>
            <person name="Scully E.D."/>
            <person name="Hoover K."/>
            <person name="Carlson J.E."/>
            <person name="Tien M."/>
            <person name="Geib S.M."/>
        </authorList>
    </citation>
    <scope>NUCLEOTIDE SEQUENCE</scope>
</reference>